<name>A0A086TI73_HAPC1</name>
<keyword evidence="2" id="KW-1185">Reference proteome</keyword>
<dbReference type="EMBL" id="JPKY01000001">
    <property type="protein sequence ID" value="KFH49055.1"/>
    <property type="molecule type" value="Genomic_DNA"/>
</dbReference>
<dbReference type="STRING" id="857340.A0A086TI73"/>
<evidence type="ECO:0000313" key="2">
    <source>
        <dbReference type="Proteomes" id="UP000029964"/>
    </source>
</evidence>
<evidence type="ECO:0000313" key="1">
    <source>
        <dbReference type="EMBL" id="KFH49055.1"/>
    </source>
</evidence>
<dbReference type="AlphaFoldDB" id="A0A086TI73"/>
<organism evidence="1 2">
    <name type="scientific">Hapsidospora chrysogenum (strain ATCC 11550 / CBS 779.69 / DSM 880 / IAM 14645 / JCM 23072 / IMI 49137)</name>
    <name type="common">Acremonium chrysogenum</name>
    <dbReference type="NCBI Taxonomy" id="857340"/>
    <lineage>
        <taxon>Eukaryota</taxon>
        <taxon>Fungi</taxon>
        <taxon>Dikarya</taxon>
        <taxon>Ascomycota</taxon>
        <taxon>Pezizomycotina</taxon>
        <taxon>Sordariomycetes</taxon>
        <taxon>Hypocreomycetidae</taxon>
        <taxon>Hypocreales</taxon>
        <taxon>Bionectriaceae</taxon>
        <taxon>Hapsidospora</taxon>
    </lineage>
</organism>
<sequence>MSGFDIMDVIAPRGPVFSRVQSMASGGVGWRDLVPELGIAIIFGSGFGDLILPRDPSRVCAHWTTVPAGSDYLAASTSTLKMLHEQRRMRIEPNLDVGHLTKKIVWVSSHEPFKPCSCVEGAVVSEMRHLYPVQSLVTQKPWKALTRKPMTPVDIAGLCEEGAVIFGEMRRSTDAGGSNRWDRFLQVCRGNRD</sequence>
<dbReference type="OrthoDB" id="1658288at2759"/>
<dbReference type="Proteomes" id="UP000029964">
    <property type="component" value="Unassembled WGS sequence"/>
</dbReference>
<dbReference type="HOGENOM" id="CLU_1578080_0_0_1"/>
<comment type="caution">
    <text evidence="1">The sequence shown here is derived from an EMBL/GenBank/DDBJ whole genome shotgun (WGS) entry which is preliminary data.</text>
</comment>
<accession>A0A086TI73</accession>
<reference evidence="2" key="1">
    <citation type="journal article" date="2014" name="Genome Announc.">
        <title>Genome sequence and annotation of Acremonium chrysogenum, producer of the beta-lactam antibiotic cephalosporin C.</title>
        <authorList>
            <person name="Terfehr D."/>
            <person name="Dahlmann T.A."/>
            <person name="Specht T."/>
            <person name="Zadra I."/>
            <person name="Kuernsteiner H."/>
            <person name="Kueck U."/>
        </authorList>
    </citation>
    <scope>NUCLEOTIDE SEQUENCE [LARGE SCALE GENOMIC DNA]</scope>
    <source>
        <strain evidence="2">ATCC 11550 / CBS 779.69 / DSM 880 / IAM 14645 / JCM 23072 / IMI 49137</strain>
    </source>
</reference>
<proteinExistence type="predicted"/>
<gene>
    <name evidence="1" type="ORF">ACRE_002240</name>
</gene>
<protein>
    <submittedName>
        <fullName evidence="1">Uncharacterized protein</fullName>
    </submittedName>
</protein>